<comment type="caution">
    <text evidence="2">The sequence shown here is derived from an EMBL/GenBank/DDBJ whole genome shotgun (WGS) entry which is preliminary data.</text>
</comment>
<dbReference type="EMBL" id="JBHULB010000007">
    <property type="protein sequence ID" value="MFD2586411.1"/>
    <property type="molecule type" value="Genomic_DNA"/>
</dbReference>
<protein>
    <submittedName>
        <fullName evidence="2">PorP/SprF family type IX secretion system membrane protein</fullName>
    </submittedName>
</protein>
<dbReference type="Proteomes" id="UP001597526">
    <property type="component" value="Unassembled WGS sequence"/>
</dbReference>
<dbReference type="NCBIfam" id="TIGR03519">
    <property type="entry name" value="T9SS_PorP_fam"/>
    <property type="match status" value="1"/>
</dbReference>
<evidence type="ECO:0000256" key="1">
    <source>
        <dbReference type="SAM" id="SignalP"/>
    </source>
</evidence>
<keyword evidence="3" id="KW-1185">Reference proteome</keyword>
<dbReference type="Pfam" id="PF11751">
    <property type="entry name" value="PorP_SprF"/>
    <property type="match status" value="1"/>
</dbReference>
<evidence type="ECO:0000313" key="2">
    <source>
        <dbReference type="EMBL" id="MFD2586411.1"/>
    </source>
</evidence>
<reference evidence="3" key="1">
    <citation type="journal article" date="2019" name="Int. J. Syst. Evol. Microbiol.">
        <title>The Global Catalogue of Microorganisms (GCM) 10K type strain sequencing project: providing services to taxonomists for standard genome sequencing and annotation.</title>
        <authorList>
            <consortium name="The Broad Institute Genomics Platform"/>
            <consortium name="The Broad Institute Genome Sequencing Center for Infectious Disease"/>
            <person name="Wu L."/>
            <person name="Ma J."/>
        </authorList>
    </citation>
    <scope>NUCLEOTIDE SEQUENCE [LARGE SCALE GENOMIC DNA]</scope>
    <source>
        <strain evidence="3">KCTC 52368</strain>
    </source>
</reference>
<name>A0ABW5MVL3_9FLAO</name>
<keyword evidence="1" id="KW-0732">Signal</keyword>
<accession>A0ABW5MVL3</accession>
<proteinExistence type="predicted"/>
<dbReference type="RefSeq" id="WP_377765988.1">
    <property type="nucleotide sequence ID" value="NZ_JBHULB010000007.1"/>
</dbReference>
<feature type="signal peptide" evidence="1">
    <location>
        <begin position="1"/>
        <end position="23"/>
    </location>
</feature>
<organism evidence="2 3">
    <name type="scientific">Croceitalea marina</name>
    <dbReference type="NCBI Taxonomy" id="1775166"/>
    <lineage>
        <taxon>Bacteria</taxon>
        <taxon>Pseudomonadati</taxon>
        <taxon>Bacteroidota</taxon>
        <taxon>Flavobacteriia</taxon>
        <taxon>Flavobacteriales</taxon>
        <taxon>Flavobacteriaceae</taxon>
        <taxon>Croceitalea</taxon>
    </lineage>
</organism>
<feature type="chain" id="PRO_5047463138" evidence="1">
    <location>
        <begin position="24"/>
        <end position="308"/>
    </location>
</feature>
<dbReference type="InterPro" id="IPR019861">
    <property type="entry name" value="PorP/SprF_Bacteroidetes"/>
</dbReference>
<sequence>MKKNYPIYFLILTVLGSTLSLQAQQTPVFTEYNYNPFLINSAYAGTNLDAEATLSNSGFNNQFPGTPKNFAFTFSTALNDGKMGLGAGVINDEIGVTSSTQVFAAYSYKLFFDFKQNRPYWQLYERTVLSFGVTAGALLYNEDLLQLGIQDDPNFAENIDATLPSAGVGILFGHSNFFIGASMPNVIGDAFSNQDNLKLSRPVYGYTGYYFSTSRFNDDFILKPSMLFKYENGAPFQIDVNMGISYKNSFELGLGYRTSSSINFAAGFYLLKNFRAMYNYTQRGGDAPIGNTHGIILSYRAGNGFASR</sequence>
<gene>
    <name evidence="2" type="ORF">ACFSQJ_05695</name>
</gene>
<evidence type="ECO:0000313" key="3">
    <source>
        <dbReference type="Proteomes" id="UP001597526"/>
    </source>
</evidence>